<proteinExistence type="predicted"/>
<evidence type="ECO:0000313" key="3">
    <source>
        <dbReference type="Proteomes" id="UP000004978"/>
    </source>
</evidence>
<accession>F9UJY8</accession>
<dbReference type="RefSeq" id="WP_006608605.1">
    <property type="nucleotide sequence ID" value="NZ_AFXA01000009.1"/>
</dbReference>
<reference evidence="2 3" key="1">
    <citation type="journal article" date="2013" name="Genome Announc.">
        <title>Genome Sequence of Mycoplasma columbinum Strain SF7.</title>
        <authorList>
            <person name="Guo Z."/>
            <person name="Xu X."/>
            <person name="Zheng Q."/>
            <person name="Li T."/>
            <person name="Kuang S."/>
            <person name="Zhang Z."/>
            <person name="Chen Y."/>
            <person name="Lu X."/>
            <person name="Zhou R."/>
            <person name="Bi D."/>
            <person name="Jin H."/>
        </authorList>
    </citation>
    <scope>NUCLEOTIDE SEQUENCE [LARGE SCALE GENOMIC DNA]</scope>
    <source>
        <strain evidence="2 3">SF7</strain>
    </source>
</reference>
<comment type="caution">
    <text evidence="2">The sequence shown here is derived from an EMBL/GenBank/DDBJ whole genome shotgun (WGS) entry which is preliminary data.</text>
</comment>
<evidence type="ECO:0008006" key="4">
    <source>
        <dbReference type="Google" id="ProtNLM"/>
    </source>
</evidence>
<keyword evidence="1" id="KW-0732">Signal</keyword>
<name>F9UJY8_9BACT</name>
<sequence>MKKFKLFWLSLSPAALTPLMFAASCVQNDNEKPDPTDVPFNEENQNKLKIHIAKADEKARIRSYLDEHKPVLESKDPTKYNLLSDYSFNIENIKDPNLKFSINDEHYIAVLDSANLSTKPDPNKRTTAANHVFKDERVFIYKVWKLDNGKWIFIDRTTWSQTKPVEINFTLPENISTQINNSILKTINIDWDQIPQLWVDAKIVSWADGDTITFRITKEPSTEHRDYKQLKKLYEEEEDLKLRILGIDTPEKNVGKTESQPFEHQYAELSSSFGTTNFAPGTNIRIFLTGDKDTFSRYTGDFFFGDGYKHSYATEIVNHGFTLPLLNSGNISEAKDNHNSLDYYIDVPIANGFNSAMKHRRGFFVNFNDAAAVQSAIYLIKPSSGWRILTNLVEDNIYNRLNIEPDF</sequence>
<organism evidence="2 3">
    <name type="scientific">Mycoplasmopsis columbina SF7</name>
    <dbReference type="NCBI Taxonomy" id="1037410"/>
    <lineage>
        <taxon>Bacteria</taxon>
        <taxon>Bacillati</taxon>
        <taxon>Mycoplasmatota</taxon>
        <taxon>Mycoplasmoidales</taxon>
        <taxon>Metamycoplasmataceae</taxon>
        <taxon>Mycoplasmopsis</taxon>
    </lineage>
</organism>
<dbReference type="SUPFAM" id="SSF50199">
    <property type="entry name" value="Staphylococcal nuclease"/>
    <property type="match status" value="1"/>
</dbReference>
<evidence type="ECO:0000313" key="2">
    <source>
        <dbReference type="EMBL" id="EGV00334.1"/>
    </source>
</evidence>
<dbReference type="InterPro" id="IPR035437">
    <property type="entry name" value="SNase_OB-fold_sf"/>
</dbReference>
<gene>
    <name evidence="2" type="ORF">MCSF7_00974</name>
</gene>
<keyword evidence="3" id="KW-1185">Reference proteome</keyword>
<dbReference type="AlphaFoldDB" id="F9UJY8"/>
<dbReference type="EMBL" id="AFXA01000009">
    <property type="protein sequence ID" value="EGV00334.1"/>
    <property type="molecule type" value="Genomic_DNA"/>
</dbReference>
<protein>
    <recommendedName>
        <fullName evidence="4">Lipoprotein</fullName>
    </recommendedName>
</protein>
<feature type="chain" id="PRO_5003387996" description="Lipoprotein" evidence="1">
    <location>
        <begin position="23"/>
        <end position="407"/>
    </location>
</feature>
<dbReference type="Proteomes" id="UP000004978">
    <property type="component" value="Unassembled WGS sequence"/>
</dbReference>
<dbReference type="STRING" id="1037410.MCSF7_00974"/>
<feature type="signal peptide" evidence="1">
    <location>
        <begin position="1"/>
        <end position="22"/>
    </location>
</feature>
<dbReference type="Gene3D" id="2.40.50.90">
    <property type="match status" value="1"/>
</dbReference>
<dbReference type="eggNOG" id="COG1525">
    <property type="taxonomic scope" value="Bacteria"/>
</dbReference>
<dbReference type="PROSITE" id="PS51257">
    <property type="entry name" value="PROKAR_LIPOPROTEIN"/>
    <property type="match status" value="1"/>
</dbReference>
<evidence type="ECO:0000256" key="1">
    <source>
        <dbReference type="SAM" id="SignalP"/>
    </source>
</evidence>